<proteinExistence type="predicted"/>
<sequence length="565" mass="64394">MKPTAEVPAPPQQEQQQQKQKQQKQYRRFSLNIFSKDRKSPKSTAPRPLSVPIAPKGLEPIPAKLEPSPTPAFIIDDSVLTGSFGDLNFDCNSFIPGSPPTRLLSGENSNTELRALAFLFNVWEHIPIRASSSSSGSASPFDLAGDQRNIGRPEDEDDIFDLYFDEQEGLRWSFSVWLVSPELWQRYFCHWHPLVRAYYLRLLCWRVASVGASSGLLSSVIFSNYNTDVRFLLEKRLQYTFSRYQEMCNGNSRIGKVSSLACDPVLNKRLAIVYNPACNHEIMRKGESFEAAKQRRIDPYEVFDDIAYSCPAIDKNNANLHILSAKHEDDKTICTQSFSSNLRKRWTELTGSSSDNLKKYFSISNNDEFYHSNKSEEYPPSLTFSSSTMSTGSYAPSQSSTHSTDDSEDEPPSSLTMSLIPPPPRLLRQRPEIMRTMFKFSLEYNDQSIQRYYDKMHGWSGSPDYASAQVRLPRLPFDSNHVAATTAAAPNREELVAIVNSEFEIGNRNTSDEQYFKYGGRALNEWTRIVAEFEDFVRDRRIKEGAIRLDDIEMPFMVAEIKVLQ</sequence>
<keyword evidence="2" id="KW-1185">Reference proteome</keyword>
<dbReference type="Proteomes" id="UP000744676">
    <property type="component" value="Unassembled WGS sequence"/>
</dbReference>
<gene>
    <name evidence="1" type="ORF">D0Z00_001242</name>
</gene>
<evidence type="ECO:0000313" key="2">
    <source>
        <dbReference type="Proteomes" id="UP000744676"/>
    </source>
</evidence>
<organism evidence="1 2">
    <name type="scientific">Geotrichum galactomycetum</name>
    <dbReference type="NCBI Taxonomy" id="27317"/>
    <lineage>
        <taxon>Eukaryota</taxon>
        <taxon>Fungi</taxon>
        <taxon>Dikarya</taxon>
        <taxon>Ascomycota</taxon>
        <taxon>Saccharomycotina</taxon>
        <taxon>Dipodascomycetes</taxon>
        <taxon>Dipodascales</taxon>
        <taxon>Dipodascaceae</taxon>
        <taxon>Geotrichum</taxon>
    </lineage>
</organism>
<evidence type="ECO:0000313" key="1">
    <source>
        <dbReference type="EMBL" id="KAF5100514.1"/>
    </source>
</evidence>
<name>A0ACB6V7N0_9ASCO</name>
<protein>
    <submittedName>
        <fullName evidence="1">Uncharacterized protein</fullName>
    </submittedName>
</protein>
<comment type="caution">
    <text evidence="1">The sequence shown here is derived from an EMBL/GenBank/DDBJ whole genome shotgun (WGS) entry which is preliminary data.</text>
</comment>
<reference evidence="1 2" key="1">
    <citation type="journal article" date="2020" name="Front. Microbiol.">
        <title>Phenotypic and Genetic Characterization of the Cheese Ripening Yeast Geotrichum candidum.</title>
        <authorList>
            <person name="Perkins V."/>
            <person name="Vignola S."/>
            <person name="Lessard M.H."/>
            <person name="Plante P.L."/>
            <person name="Corbeil J."/>
            <person name="Dugat-Bony E."/>
            <person name="Frenette M."/>
            <person name="Labrie S."/>
        </authorList>
    </citation>
    <scope>NUCLEOTIDE SEQUENCE [LARGE SCALE GENOMIC DNA]</scope>
    <source>
        <strain evidence="1 2">LMA-1147</strain>
    </source>
</reference>
<accession>A0ACB6V7N0</accession>
<dbReference type="EMBL" id="QVQA01000021">
    <property type="protein sequence ID" value="KAF5100514.1"/>
    <property type="molecule type" value="Genomic_DNA"/>
</dbReference>